<keyword evidence="2" id="KW-0274">FAD</keyword>
<reference evidence="5" key="1">
    <citation type="submission" date="2018-03" db="EMBL/GenBank/DDBJ databases">
        <authorList>
            <person name="Guldener U."/>
        </authorList>
    </citation>
    <scope>NUCLEOTIDE SEQUENCE</scope>
</reference>
<evidence type="ECO:0000313" key="5">
    <source>
        <dbReference type="EMBL" id="SPJ88926.1"/>
    </source>
</evidence>
<dbReference type="EMBL" id="ONZP01000654">
    <property type="protein sequence ID" value="SPJ88926.1"/>
    <property type="molecule type" value="Genomic_DNA"/>
</dbReference>
<evidence type="ECO:0000259" key="4">
    <source>
        <dbReference type="Pfam" id="PF01494"/>
    </source>
</evidence>
<dbReference type="PANTHER" id="PTHR43004">
    <property type="entry name" value="TRK SYSTEM POTASSIUM UPTAKE PROTEIN"/>
    <property type="match status" value="1"/>
</dbReference>
<name>A0AAE8MLM7_9HYPO</name>
<gene>
    <name evidence="5" type="ORF">FTOL_12821</name>
</gene>
<keyword evidence="1" id="KW-0285">Flavoprotein</keyword>
<dbReference type="InterPro" id="IPR050641">
    <property type="entry name" value="RIFMO-like"/>
</dbReference>
<dbReference type="Pfam" id="PF01494">
    <property type="entry name" value="FAD_binding_3"/>
    <property type="match status" value="2"/>
</dbReference>
<dbReference type="Proteomes" id="UP001187734">
    <property type="component" value="Unassembled WGS sequence"/>
</dbReference>
<dbReference type="Gene3D" id="3.50.50.60">
    <property type="entry name" value="FAD/NAD(P)-binding domain"/>
    <property type="match status" value="2"/>
</dbReference>
<evidence type="ECO:0000256" key="2">
    <source>
        <dbReference type="ARBA" id="ARBA00022827"/>
    </source>
</evidence>
<sequence>MEHSPVVIVGAGPSGLMLGLSLAKHGVYSIILEKEQGITQDPRGVALSGDAVRILYDIGIGDKLKGIGHGRDSCAEPATSMLQSPNTYSTDVEKILFHKASFKNDPFFSIDTTRDALNQAVPEAIMQVQPRLEHALRCHVSESAFCDLKEGCEVTACEEQTDSLRVDYIDSSGVPGQINCRWLIGADGKRGIVRKHFLEPTADVRQETGLYEYEATWLAANLEIRPPTPKTHPEFPLWKLGFTPDRVYDLFWPKFWHFCSPPGNPTACGRFGPHEARLWRHEIALQNWDDSMDPSGVLLQQLRPSLTRDTDESGQFLSCGAVSFPPECINILRCRPFAFAQKVVNKWFHNRTILIGDAAHVFPPFGGQGIACGIRDAHGLAWRLALLEKTGPSQSLANRLLGIWALERRQGVDDSTRLTMMNGRICNEEDTFTSWLLRSATVLLKRIPVLSDALPPSIQDDRLGYKPTKGGFYLAGLGGGGKLAQVYVGIGDQGILLSDKILVRHPILTLLIVGRGDANEETKVKNILRAADLPTAVLSEESVVFLDPNPSTIEAPTQPQRYSIPRKQDLAGVRILPGYDEGAYMTRLGHSTKFAIIRPDTIIFSAVQTLPQLKQCLVLLKRLLDP</sequence>
<organism evidence="5 6">
    <name type="scientific">Fusarium torulosum</name>
    <dbReference type="NCBI Taxonomy" id="33205"/>
    <lineage>
        <taxon>Eukaryota</taxon>
        <taxon>Fungi</taxon>
        <taxon>Dikarya</taxon>
        <taxon>Ascomycota</taxon>
        <taxon>Pezizomycotina</taxon>
        <taxon>Sordariomycetes</taxon>
        <taxon>Hypocreomycetidae</taxon>
        <taxon>Hypocreales</taxon>
        <taxon>Nectriaceae</taxon>
        <taxon>Fusarium</taxon>
    </lineage>
</organism>
<evidence type="ECO:0000256" key="3">
    <source>
        <dbReference type="ARBA" id="ARBA00023002"/>
    </source>
</evidence>
<dbReference type="PANTHER" id="PTHR43004:SF17">
    <property type="entry name" value="PUTATIVE-RELATED"/>
    <property type="match status" value="1"/>
</dbReference>
<feature type="domain" description="FAD-binding" evidence="4">
    <location>
        <begin position="331"/>
        <end position="396"/>
    </location>
</feature>
<feature type="domain" description="FAD-binding" evidence="4">
    <location>
        <begin position="5"/>
        <end position="197"/>
    </location>
</feature>
<keyword evidence="5" id="KW-0503">Monooxygenase</keyword>
<dbReference type="AlphaFoldDB" id="A0AAE8MLM7"/>
<keyword evidence="6" id="KW-1185">Reference proteome</keyword>
<dbReference type="GO" id="GO:0071949">
    <property type="term" value="F:FAD binding"/>
    <property type="evidence" value="ECO:0007669"/>
    <property type="project" value="InterPro"/>
</dbReference>
<keyword evidence="3" id="KW-0560">Oxidoreductase</keyword>
<evidence type="ECO:0000313" key="6">
    <source>
        <dbReference type="Proteomes" id="UP001187734"/>
    </source>
</evidence>
<comment type="caution">
    <text evidence="5">The sequence shown here is derived from an EMBL/GenBank/DDBJ whole genome shotgun (WGS) entry which is preliminary data.</text>
</comment>
<dbReference type="SUPFAM" id="SSF51905">
    <property type="entry name" value="FAD/NAD(P)-binding domain"/>
    <property type="match status" value="1"/>
</dbReference>
<dbReference type="GO" id="GO:0016709">
    <property type="term" value="F:oxidoreductase activity, acting on paired donors, with incorporation or reduction of molecular oxygen, NAD(P)H as one donor, and incorporation of one atom of oxygen"/>
    <property type="evidence" value="ECO:0007669"/>
    <property type="project" value="UniProtKB-ARBA"/>
</dbReference>
<proteinExistence type="predicted"/>
<protein>
    <submittedName>
        <fullName evidence="5">Related to monooxygenase</fullName>
    </submittedName>
</protein>
<dbReference type="InterPro" id="IPR002938">
    <property type="entry name" value="FAD-bd"/>
</dbReference>
<evidence type="ECO:0000256" key="1">
    <source>
        <dbReference type="ARBA" id="ARBA00022630"/>
    </source>
</evidence>
<dbReference type="InterPro" id="IPR036188">
    <property type="entry name" value="FAD/NAD-bd_sf"/>
</dbReference>
<dbReference type="PRINTS" id="PR00420">
    <property type="entry name" value="RNGMNOXGNASE"/>
</dbReference>
<accession>A0AAE8MLM7</accession>